<feature type="domain" description="Transcription factor Elf N-terminal" evidence="6">
    <location>
        <begin position="2"/>
        <end position="91"/>
    </location>
</feature>
<sequence>MAAVVQQNDLVFEFASNVMEDERQLGDPAIFPAVIVEHVPGADILNSYAGLACVEEPNDMITESSLDVAEEEIIDDDDDDITLTVETGFLHVGHSQTPDLKQSACLSLPKCGITGMSHCTSQVWYDFVCLYIYIN</sequence>
<evidence type="ECO:0000313" key="9">
    <source>
        <dbReference type="VGNC" id="VGNC:8875"/>
    </source>
</evidence>
<evidence type="ECO:0000259" key="6">
    <source>
        <dbReference type="Pfam" id="PF12310"/>
    </source>
</evidence>
<evidence type="ECO:0000313" key="8">
    <source>
        <dbReference type="Proteomes" id="UP000002277"/>
    </source>
</evidence>
<evidence type="ECO:0000256" key="2">
    <source>
        <dbReference type="ARBA" id="ARBA00022553"/>
    </source>
</evidence>
<dbReference type="Bgee" id="ENSPTRG00000005811">
    <property type="expression patterns" value="Expressed in thymus and 21 other cell types or tissues"/>
</dbReference>
<dbReference type="Ensembl" id="ENSPTRT00000093327.1">
    <property type="protein sequence ID" value="ENSPTRP00000067583.1"/>
    <property type="gene ID" value="ENSPTRG00000005811.5"/>
</dbReference>
<name>A0A2I3RSF9_PANTR</name>
<keyword evidence="3" id="KW-0805">Transcription regulation</keyword>
<dbReference type="VGNC" id="VGNC:8875">
    <property type="gene designation" value="ELF1"/>
</dbReference>
<dbReference type="Proteomes" id="UP000002277">
    <property type="component" value="Chromosome 13"/>
</dbReference>
<reference evidence="7 8" key="1">
    <citation type="journal article" date="2005" name="Nature">
        <title>Initial sequence of the chimpanzee genome and comparison with the human genome.</title>
        <authorList>
            <consortium name="Chimpanzee sequencing and analysis consortium"/>
        </authorList>
    </citation>
    <scope>NUCLEOTIDE SEQUENCE [LARGE SCALE GENOMIC DNA]</scope>
</reference>
<evidence type="ECO:0000256" key="4">
    <source>
        <dbReference type="ARBA" id="ARBA00023163"/>
    </source>
</evidence>
<evidence type="ECO:0000256" key="5">
    <source>
        <dbReference type="ARBA" id="ARBA00023242"/>
    </source>
</evidence>
<accession>A0A2I3RSF9</accession>
<protein>
    <submittedName>
        <fullName evidence="7">E74 like ETS transcription factor 1</fullName>
    </submittedName>
</protein>
<comment type="subcellular location">
    <subcellularLocation>
        <location evidence="1">Nucleus</location>
    </subcellularLocation>
</comment>
<gene>
    <name evidence="7 9" type="primary">ELF1</name>
</gene>
<keyword evidence="2" id="KW-0597">Phosphoprotein</keyword>
<keyword evidence="8" id="KW-1185">Reference proteome</keyword>
<evidence type="ECO:0000313" key="7">
    <source>
        <dbReference type="Ensembl" id="ENSPTRP00000067583.1"/>
    </source>
</evidence>
<dbReference type="GeneTree" id="ENSGT00940000157039"/>
<proteinExistence type="predicted"/>
<dbReference type="AlphaFoldDB" id="A0A2I3RSF9"/>
<dbReference type="EMBL" id="AACZ04039784">
    <property type="status" value="NOT_ANNOTATED_CDS"/>
    <property type="molecule type" value="Genomic_DNA"/>
</dbReference>
<dbReference type="Pfam" id="PF12310">
    <property type="entry name" value="Elf-1_N"/>
    <property type="match status" value="1"/>
</dbReference>
<keyword evidence="4" id="KW-0804">Transcription</keyword>
<dbReference type="GO" id="GO:0045893">
    <property type="term" value="P:positive regulation of DNA-templated transcription"/>
    <property type="evidence" value="ECO:0007669"/>
    <property type="project" value="UniProtKB-ARBA"/>
</dbReference>
<dbReference type="InterPro" id="IPR022084">
    <property type="entry name" value="TF_Elf_N"/>
</dbReference>
<evidence type="ECO:0000256" key="1">
    <source>
        <dbReference type="ARBA" id="ARBA00004123"/>
    </source>
</evidence>
<reference evidence="7" key="2">
    <citation type="submission" date="2025-08" db="UniProtKB">
        <authorList>
            <consortium name="Ensembl"/>
        </authorList>
    </citation>
    <scope>IDENTIFICATION</scope>
</reference>
<reference evidence="7" key="3">
    <citation type="submission" date="2025-09" db="UniProtKB">
        <authorList>
            <consortium name="Ensembl"/>
        </authorList>
    </citation>
    <scope>IDENTIFICATION</scope>
</reference>
<keyword evidence="5" id="KW-0539">Nucleus</keyword>
<organism evidence="7 8">
    <name type="scientific">Pan troglodytes</name>
    <name type="common">Chimpanzee</name>
    <dbReference type="NCBI Taxonomy" id="9598"/>
    <lineage>
        <taxon>Eukaryota</taxon>
        <taxon>Metazoa</taxon>
        <taxon>Chordata</taxon>
        <taxon>Craniata</taxon>
        <taxon>Vertebrata</taxon>
        <taxon>Euteleostomi</taxon>
        <taxon>Mammalia</taxon>
        <taxon>Eutheria</taxon>
        <taxon>Euarchontoglires</taxon>
        <taxon>Primates</taxon>
        <taxon>Haplorrhini</taxon>
        <taxon>Catarrhini</taxon>
        <taxon>Hominidae</taxon>
        <taxon>Pan</taxon>
    </lineage>
</organism>
<dbReference type="GO" id="GO:0005634">
    <property type="term" value="C:nucleus"/>
    <property type="evidence" value="ECO:0007669"/>
    <property type="project" value="UniProtKB-SubCell"/>
</dbReference>
<evidence type="ECO:0000256" key="3">
    <source>
        <dbReference type="ARBA" id="ARBA00023015"/>
    </source>
</evidence>